<dbReference type="PANTHER" id="PTHR23537">
    <property type="match status" value="1"/>
</dbReference>
<sequence>MGVTAIRRAARLALGTASALGLARFAYGLLVPAMREDLGWTLAEAGTVSTANGLGYLAGAVTTAAVVRRWGAAAAFRWGLAVTAVAL</sequence>
<dbReference type="Proteomes" id="UP000014139">
    <property type="component" value="Unassembled WGS sequence"/>
</dbReference>
<dbReference type="SUPFAM" id="SSF103473">
    <property type="entry name" value="MFS general substrate transporter"/>
    <property type="match status" value="1"/>
</dbReference>
<dbReference type="Gene3D" id="1.20.1250.20">
    <property type="entry name" value="MFS general substrate transporter like domains"/>
    <property type="match status" value="1"/>
</dbReference>
<dbReference type="GO" id="GO:0005886">
    <property type="term" value="C:plasma membrane"/>
    <property type="evidence" value="ECO:0007669"/>
    <property type="project" value="TreeGrafter"/>
</dbReference>
<dbReference type="RefSeq" id="WP_004561929.1">
    <property type="nucleotide sequence ID" value="NZ_AOUO01000738.1"/>
</dbReference>
<organism evidence="1 2">
    <name type="scientific">Amycolatopsis vancoresmycina DSM 44592</name>
    <dbReference type="NCBI Taxonomy" id="1292037"/>
    <lineage>
        <taxon>Bacteria</taxon>
        <taxon>Bacillati</taxon>
        <taxon>Actinomycetota</taxon>
        <taxon>Actinomycetes</taxon>
        <taxon>Pseudonocardiales</taxon>
        <taxon>Pseudonocardiaceae</taxon>
        <taxon>Amycolatopsis</taxon>
    </lineage>
</organism>
<evidence type="ECO:0000313" key="2">
    <source>
        <dbReference type="Proteomes" id="UP000014139"/>
    </source>
</evidence>
<proteinExistence type="predicted"/>
<accession>R1HEZ7</accession>
<gene>
    <name evidence="1" type="ORF">H480_42205</name>
</gene>
<keyword evidence="2" id="KW-1185">Reference proteome</keyword>
<reference evidence="1 2" key="1">
    <citation type="submission" date="2013-02" db="EMBL/GenBank/DDBJ databases">
        <title>Draft genome sequence of Amycolatopsis vancoresmycina strain DSM 44592T.</title>
        <authorList>
            <person name="Kumar S."/>
            <person name="Kaur N."/>
            <person name="Kaur C."/>
            <person name="Raghava G.P.S."/>
            <person name="Mayilraj S."/>
        </authorList>
    </citation>
    <scope>NUCLEOTIDE SEQUENCE [LARGE SCALE GENOMIC DNA]</scope>
    <source>
        <strain evidence="1 2">DSM 44592</strain>
    </source>
</reference>
<dbReference type="Pfam" id="PF06779">
    <property type="entry name" value="MFS_4"/>
    <property type="match status" value="1"/>
</dbReference>
<dbReference type="eggNOG" id="COG2814">
    <property type="taxonomic scope" value="Bacteria"/>
</dbReference>
<dbReference type="AlphaFoldDB" id="R1HEZ7"/>
<dbReference type="PANTHER" id="PTHR23537:SF1">
    <property type="entry name" value="SUGAR TRANSPORTER"/>
    <property type="match status" value="1"/>
</dbReference>
<name>R1HEZ7_9PSEU</name>
<evidence type="ECO:0000313" key="1">
    <source>
        <dbReference type="EMBL" id="EOD58966.1"/>
    </source>
</evidence>
<protein>
    <submittedName>
        <fullName evidence="1">Major facilitator transporter</fullName>
    </submittedName>
</protein>
<dbReference type="InterPro" id="IPR036259">
    <property type="entry name" value="MFS_trans_sf"/>
</dbReference>
<feature type="non-terminal residue" evidence="1">
    <location>
        <position position="87"/>
    </location>
</feature>
<comment type="caution">
    <text evidence="1">The sequence shown here is derived from an EMBL/GenBank/DDBJ whole genome shotgun (WGS) entry which is preliminary data.</text>
</comment>
<dbReference type="EMBL" id="AOUO01000738">
    <property type="protein sequence ID" value="EOD58966.1"/>
    <property type="molecule type" value="Genomic_DNA"/>
</dbReference>
<dbReference type="InterPro" id="IPR010645">
    <property type="entry name" value="MFS_4"/>
</dbReference>